<keyword evidence="3 6" id="KW-0812">Transmembrane</keyword>
<feature type="transmembrane region" description="Helical" evidence="6">
    <location>
        <begin position="20"/>
        <end position="41"/>
    </location>
</feature>
<dbReference type="EMBL" id="JACHNU010000001">
    <property type="protein sequence ID" value="MBB4660429.1"/>
    <property type="molecule type" value="Genomic_DNA"/>
</dbReference>
<proteinExistence type="predicted"/>
<protein>
    <submittedName>
        <fullName evidence="7">Threonine/homoserine/homoserine lactone efflux protein</fullName>
    </submittedName>
</protein>
<evidence type="ECO:0000256" key="6">
    <source>
        <dbReference type="SAM" id="Phobius"/>
    </source>
</evidence>
<accession>A0A840I6B9</accession>
<comment type="caution">
    <text evidence="7">The sequence shown here is derived from an EMBL/GenBank/DDBJ whole genome shotgun (WGS) entry which is preliminary data.</text>
</comment>
<evidence type="ECO:0000313" key="8">
    <source>
        <dbReference type="Proteomes" id="UP000585272"/>
    </source>
</evidence>
<keyword evidence="2" id="KW-1003">Cell membrane</keyword>
<feature type="transmembrane region" description="Helical" evidence="6">
    <location>
        <begin position="127"/>
        <end position="149"/>
    </location>
</feature>
<evidence type="ECO:0000256" key="4">
    <source>
        <dbReference type="ARBA" id="ARBA00022989"/>
    </source>
</evidence>
<reference evidence="7 8" key="1">
    <citation type="submission" date="2020-08" db="EMBL/GenBank/DDBJ databases">
        <title>Genomic Encyclopedia of Archaeal and Bacterial Type Strains, Phase II (KMG-II): from individual species to whole genera.</title>
        <authorList>
            <person name="Goeker M."/>
        </authorList>
    </citation>
    <scope>NUCLEOTIDE SEQUENCE [LARGE SCALE GENOMIC DNA]</scope>
    <source>
        <strain evidence="7 8">DSM 23288</strain>
    </source>
</reference>
<dbReference type="GO" id="GO:0015171">
    <property type="term" value="F:amino acid transmembrane transporter activity"/>
    <property type="evidence" value="ECO:0007669"/>
    <property type="project" value="TreeGrafter"/>
</dbReference>
<keyword evidence="8" id="KW-1185">Reference proteome</keyword>
<keyword evidence="4 6" id="KW-1133">Transmembrane helix</keyword>
<dbReference type="Pfam" id="PF01810">
    <property type="entry name" value="LysE"/>
    <property type="match status" value="1"/>
</dbReference>
<dbReference type="Proteomes" id="UP000585272">
    <property type="component" value="Unassembled WGS sequence"/>
</dbReference>
<name>A0A840I6B9_9ACTN</name>
<dbReference type="AlphaFoldDB" id="A0A840I6B9"/>
<dbReference type="PIRSF" id="PIRSF006324">
    <property type="entry name" value="LeuE"/>
    <property type="match status" value="1"/>
</dbReference>
<dbReference type="PANTHER" id="PTHR30086">
    <property type="entry name" value="ARGININE EXPORTER PROTEIN ARGO"/>
    <property type="match status" value="1"/>
</dbReference>
<dbReference type="GO" id="GO:0005886">
    <property type="term" value="C:plasma membrane"/>
    <property type="evidence" value="ECO:0007669"/>
    <property type="project" value="UniProtKB-SubCell"/>
</dbReference>
<evidence type="ECO:0000313" key="7">
    <source>
        <dbReference type="EMBL" id="MBB4660429.1"/>
    </source>
</evidence>
<dbReference type="PANTHER" id="PTHR30086:SF20">
    <property type="entry name" value="ARGININE EXPORTER PROTEIN ARGO-RELATED"/>
    <property type="match status" value="1"/>
</dbReference>
<dbReference type="InterPro" id="IPR001123">
    <property type="entry name" value="LeuE-type"/>
</dbReference>
<feature type="transmembrane region" description="Helical" evidence="6">
    <location>
        <begin position="84"/>
        <end position="101"/>
    </location>
</feature>
<sequence>MAWAKRGETEEVMPDVQALMAFAVMSFVLIVVPGPSVLFVIGRSLALGRRGGLISVLGNELGGLPLVLLVSVGLGAIVAQSAKLFLIIKLLGAGYLVYLGVQAIRHRRVDTGAMTAFGQRPTSSWRVLREGFIVGVTNPKTIVFFVAVLPRFVTPGNGSVVLQMAILGLVFTVIALACDACWALMASAARQWFATSPRRMSTMRATGGGMLVGMGATLALSPAKS</sequence>
<comment type="subcellular location">
    <subcellularLocation>
        <location evidence="1">Cell membrane</location>
        <topology evidence="1">Multi-pass membrane protein</topology>
    </subcellularLocation>
</comment>
<feature type="transmembrane region" description="Helical" evidence="6">
    <location>
        <begin position="53"/>
        <end position="78"/>
    </location>
</feature>
<organism evidence="7 8">
    <name type="scientific">Conexibacter arvalis</name>
    <dbReference type="NCBI Taxonomy" id="912552"/>
    <lineage>
        <taxon>Bacteria</taxon>
        <taxon>Bacillati</taxon>
        <taxon>Actinomycetota</taxon>
        <taxon>Thermoleophilia</taxon>
        <taxon>Solirubrobacterales</taxon>
        <taxon>Conexibacteraceae</taxon>
        <taxon>Conexibacter</taxon>
    </lineage>
</organism>
<evidence type="ECO:0000256" key="5">
    <source>
        <dbReference type="ARBA" id="ARBA00023136"/>
    </source>
</evidence>
<evidence type="ECO:0000256" key="2">
    <source>
        <dbReference type="ARBA" id="ARBA00022475"/>
    </source>
</evidence>
<keyword evidence="5 6" id="KW-0472">Membrane</keyword>
<gene>
    <name evidence="7" type="ORF">BDZ31_000002</name>
</gene>
<feature type="transmembrane region" description="Helical" evidence="6">
    <location>
        <begin position="161"/>
        <end position="184"/>
    </location>
</feature>
<evidence type="ECO:0000256" key="1">
    <source>
        <dbReference type="ARBA" id="ARBA00004651"/>
    </source>
</evidence>
<evidence type="ECO:0000256" key="3">
    <source>
        <dbReference type="ARBA" id="ARBA00022692"/>
    </source>
</evidence>
<feature type="transmembrane region" description="Helical" evidence="6">
    <location>
        <begin position="205"/>
        <end position="223"/>
    </location>
</feature>